<dbReference type="AlphaFoldDB" id="A0A8X6XJV9"/>
<dbReference type="Proteomes" id="UP000886998">
    <property type="component" value="Unassembled WGS sequence"/>
</dbReference>
<dbReference type="EMBL" id="BMAV01009578">
    <property type="protein sequence ID" value="GFY53950.1"/>
    <property type="molecule type" value="Genomic_DNA"/>
</dbReference>
<reference evidence="1" key="1">
    <citation type="submission" date="2020-08" db="EMBL/GenBank/DDBJ databases">
        <title>Multicomponent nature underlies the extraordinary mechanical properties of spider dragline silk.</title>
        <authorList>
            <person name="Kono N."/>
            <person name="Nakamura H."/>
            <person name="Mori M."/>
            <person name="Yoshida Y."/>
            <person name="Ohtoshi R."/>
            <person name="Malay A.D."/>
            <person name="Moran D.A.P."/>
            <person name="Tomita M."/>
            <person name="Numata K."/>
            <person name="Arakawa K."/>
        </authorList>
    </citation>
    <scope>NUCLEOTIDE SEQUENCE</scope>
</reference>
<proteinExistence type="predicted"/>
<evidence type="ECO:0000313" key="1">
    <source>
        <dbReference type="EMBL" id="GFY53950.1"/>
    </source>
</evidence>
<name>A0A8X6XJV9_9ARAC</name>
<evidence type="ECO:0000313" key="2">
    <source>
        <dbReference type="Proteomes" id="UP000886998"/>
    </source>
</evidence>
<gene>
    <name evidence="1" type="ORF">TNIN_113521</name>
</gene>
<keyword evidence="2" id="KW-1185">Reference proteome</keyword>
<comment type="caution">
    <text evidence="1">The sequence shown here is derived from an EMBL/GenBank/DDBJ whole genome shotgun (WGS) entry which is preliminary data.</text>
</comment>
<sequence>MVLTQVSQDLEELYDYPHPQSRKSCNQLQKLSTHFTNLHPLQTHGAHYTHKINAVNYKEQCFAFLPNRIQSQAQYQRPALLPLPVRGRWFSRKVA</sequence>
<accession>A0A8X6XJV9</accession>
<organism evidence="1 2">
    <name type="scientific">Trichonephila inaurata madagascariensis</name>
    <dbReference type="NCBI Taxonomy" id="2747483"/>
    <lineage>
        <taxon>Eukaryota</taxon>
        <taxon>Metazoa</taxon>
        <taxon>Ecdysozoa</taxon>
        <taxon>Arthropoda</taxon>
        <taxon>Chelicerata</taxon>
        <taxon>Arachnida</taxon>
        <taxon>Araneae</taxon>
        <taxon>Araneomorphae</taxon>
        <taxon>Entelegynae</taxon>
        <taxon>Araneoidea</taxon>
        <taxon>Nephilidae</taxon>
        <taxon>Trichonephila</taxon>
        <taxon>Trichonephila inaurata</taxon>
    </lineage>
</organism>
<protein>
    <submittedName>
        <fullName evidence="1">Uncharacterized protein</fullName>
    </submittedName>
</protein>